<feature type="compositionally biased region" description="Polar residues" evidence="1">
    <location>
        <begin position="174"/>
        <end position="183"/>
    </location>
</feature>
<gene>
    <name evidence="2" type="ORF">ACJ72_02128</name>
</gene>
<feature type="region of interest" description="Disordered" evidence="1">
    <location>
        <begin position="1"/>
        <end position="88"/>
    </location>
</feature>
<feature type="compositionally biased region" description="Low complexity" evidence="1">
    <location>
        <begin position="71"/>
        <end position="82"/>
    </location>
</feature>
<feature type="region of interest" description="Disordered" evidence="1">
    <location>
        <begin position="123"/>
        <end position="284"/>
    </location>
</feature>
<feature type="compositionally biased region" description="Gly residues" evidence="1">
    <location>
        <begin position="273"/>
        <end position="284"/>
    </location>
</feature>
<comment type="caution">
    <text evidence="2">The sequence shown here is derived from an EMBL/GenBank/DDBJ whole genome shotgun (WGS) entry which is preliminary data.</text>
</comment>
<sequence>MPNPKSPKAMSSRLLTMKFMQRAAAASASASSNPNTGTNTSTNPPATPSPSQQQPYGAINASTPSPKRQKISSPSISTTSTPATGNSDLEAISAAIRAEEEKRAAAVAKQAAAAGEEEWVIEYPPDTFPEPTPQAVMNGGNAYGFGGAGDEEEVMGRQSFGGFKRKGKMGVPMATTSSTHNAYDNNEDEEDVDGRGGGDDDDQDNDGLDALLKHAKLKAEKNRPEKRREHYDKHNKKRKSSDGAVDLSRLTSISGGVDKGEQQRHHQRHHNQQGGGGGGRKGWR</sequence>
<keyword evidence="3" id="KW-1185">Reference proteome</keyword>
<dbReference type="AlphaFoldDB" id="A0A1B7P3C6"/>
<dbReference type="EMBL" id="LGUA01000167">
    <property type="protein sequence ID" value="OAX83513.1"/>
    <property type="molecule type" value="Genomic_DNA"/>
</dbReference>
<dbReference type="STRING" id="1658172.A0A1B7P3C6"/>
<accession>A0A1B7P3C6</accession>
<evidence type="ECO:0000313" key="2">
    <source>
        <dbReference type="EMBL" id="OAX83513.1"/>
    </source>
</evidence>
<reference evidence="2 3" key="1">
    <citation type="submission" date="2015-07" db="EMBL/GenBank/DDBJ databases">
        <title>Emmonsia species relationships and genome sequence.</title>
        <authorList>
            <person name="Cuomo C.A."/>
            <person name="Schwartz I.S."/>
            <person name="Kenyon C."/>
            <person name="de Hoog G.S."/>
            <person name="Govender N.P."/>
            <person name="Botha A."/>
            <person name="Moreno L."/>
            <person name="de Vries M."/>
            <person name="Munoz J.F."/>
            <person name="Stielow J.B."/>
        </authorList>
    </citation>
    <scope>NUCLEOTIDE SEQUENCE [LARGE SCALE GENOMIC DNA]</scope>
    <source>
        <strain evidence="2 3">CBS 136260</strain>
    </source>
</reference>
<dbReference type="Proteomes" id="UP000091918">
    <property type="component" value="Unassembled WGS sequence"/>
</dbReference>
<dbReference type="OrthoDB" id="427960at2759"/>
<organism evidence="2 3">
    <name type="scientific">Emergomyces africanus</name>
    <dbReference type="NCBI Taxonomy" id="1955775"/>
    <lineage>
        <taxon>Eukaryota</taxon>
        <taxon>Fungi</taxon>
        <taxon>Dikarya</taxon>
        <taxon>Ascomycota</taxon>
        <taxon>Pezizomycotina</taxon>
        <taxon>Eurotiomycetes</taxon>
        <taxon>Eurotiomycetidae</taxon>
        <taxon>Onygenales</taxon>
        <taxon>Ajellomycetaceae</taxon>
        <taxon>Emergomyces</taxon>
    </lineage>
</organism>
<evidence type="ECO:0000313" key="3">
    <source>
        <dbReference type="Proteomes" id="UP000091918"/>
    </source>
</evidence>
<protein>
    <submittedName>
        <fullName evidence="2">Uncharacterized protein</fullName>
    </submittedName>
</protein>
<proteinExistence type="predicted"/>
<feature type="compositionally biased region" description="Low complexity" evidence="1">
    <location>
        <begin position="23"/>
        <end position="44"/>
    </location>
</feature>
<name>A0A1B7P3C6_9EURO</name>
<evidence type="ECO:0000256" key="1">
    <source>
        <dbReference type="SAM" id="MobiDB-lite"/>
    </source>
</evidence>
<feature type="compositionally biased region" description="Basic and acidic residues" evidence="1">
    <location>
        <begin position="217"/>
        <end position="232"/>
    </location>
</feature>
<feature type="compositionally biased region" description="Polar residues" evidence="1">
    <location>
        <begin position="52"/>
        <end position="66"/>
    </location>
</feature>